<gene>
    <name evidence="2" type="ORF">SSLN_LOCUS11739</name>
</gene>
<dbReference type="WBParaSite" id="SSLN_0001218401-mRNA-1">
    <property type="protein sequence ID" value="SSLN_0001218401-mRNA-1"/>
    <property type="gene ID" value="SSLN_0001218401"/>
</dbReference>
<evidence type="ECO:0000313" key="2">
    <source>
        <dbReference type="EMBL" id="VDL98124.1"/>
    </source>
</evidence>
<evidence type="ECO:0000313" key="3">
    <source>
        <dbReference type="Proteomes" id="UP000275846"/>
    </source>
</evidence>
<reference evidence="4" key="1">
    <citation type="submission" date="2016-06" db="UniProtKB">
        <authorList>
            <consortium name="WormBaseParasite"/>
        </authorList>
    </citation>
    <scope>IDENTIFICATION</scope>
</reference>
<keyword evidence="3" id="KW-1185">Reference proteome</keyword>
<protein>
    <submittedName>
        <fullName evidence="2 4">Uncharacterized protein</fullName>
    </submittedName>
</protein>
<dbReference type="Proteomes" id="UP000275846">
    <property type="component" value="Unassembled WGS sequence"/>
</dbReference>
<dbReference type="EMBL" id="UYSU01036767">
    <property type="protein sequence ID" value="VDL98124.1"/>
    <property type="molecule type" value="Genomic_DNA"/>
</dbReference>
<organism evidence="4">
    <name type="scientific">Schistocephalus solidus</name>
    <name type="common">Tapeworm</name>
    <dbReference type="NCBI Taxonomy" id="70667"/>
    <lineage>
        <taxon>Eukaryota</taxon>
        <taxon>Metazoa</taxon>
        <taxon>Spiralia</taxon>
        <taxon>Lophotrochozoa</taxon>
        <taxon>Platyhelminthes</taxon>
        <taxon>Cestoda</taxon>
        <taxon>Eucestoda</taxon>
        <taxon>Diphyllobothriidea</taxon>
        <taxon>Diphyllobothriidae</taxon>
        <taxon>Schistocephalus</taxon>
    </lineage>
</organism>
<evidence type="ECO:0000256" key="1">
    <source>
        <dbReference type="SAM" id="MobiDB-lite"/>
    </source>
</evidence>
<name>A0A183T5J1_SCHSO</name>
<dbReference type="PANTHER" id="PTHR21301:SF10">
    <property type="entry name" value="REVERSE TRANSCRIPTASE DOMAIN-CONTAINING PROTEIN"/>
    <property type="match status" value="1"/>
</dbReference>
<reference evidence="2 3" key="2">
    <citation type="submission" date="2018-11" db="EMBL/GenBank/DDBJ databases">
        <authorList>
            <consortium name="Pathogen Informatics"/>
        </authorList>
    </citation>
    <scope>NUCLEOTIDE SEQUENCE [LARGE SCALE GENOMIC DNA]</scope>
    <source>
        <strain evidence="2 3">NST_G2</strain>
    </source>
</reference>
<dbReference type="AlphaFoldDB" id="A0A183T5J1"/>
<proteinExistence type="predicted"/>
<sequence>MIASTNQFLERIKHVKLEPDESMLSHDVDSHLSSTPQQLAIDVMSQLLPEHYEERKKPLESKHLLELLRHCLRTYFNFDGLMYEQIKGSPIDSPIRPECGSGPPTDRTLGLRQVSTKA</sequence>
<dbReference type="PANTHER" id="PTHR21301">
    <property type="entry name" value="REVERSE TRANSCRIPTASE"/>
    <property type="match status" value="1"/>
</dbReference>
<evidence type="ECO:0000313" key="4">
    <source>
        <dbReference type="WBParaSite" id="SSLN_0001218401-mRNA-1"/>
    </source>
</evidence>
<feature type="region of interest" description="Disordered" evidence="1">
    <location>
        <begin position="92"/>
        <end position="118"/>
    </location>
</feature>
<dbReference type="OrthoDB" id="8963429at2759"/>
<accession>A0A183T5J1</accession>